<dbReference type="AlphaFoldDB" id="S0FFF7"/>
<comment type="catalytic activity">
    <reaction evidence="3">
        <text>alpha-L-fucose = beta-L-fucose</text>
        <dbReference type="Rhea" id="RHEA:25580"/>
        <dbReference type="ChEBI" id="CHEBI:42548"/>
        <dbReference type="ChEBI" id="CHEBI:42589"/>
        <dbReference type="EC" id="5.1.3.29"/>
    </reaction>
</comment>
<dbReference type="STRING" id="1195236.CTER_4894"/>
<organism evidence="4 5">
    <name type="scientific">Ruminiclostridium cellobioparum subsp. termitidis CT1112</name>
    <dbReference type="NCBI Taxonomy" id="1195236"/>
    <lineage>
        <taxon>Bacteria</taxon>
        <taxon>Bacillati</taxon>
        <taxon>Bacillota</taxon>
        <taxon>Clostridia</taxon>
        <taxon>Eubacteriales</taxon>
        <taxon>Oscillospiraceae</taxon>
        <taxon>Ruminiclostridium</taxon>
    </lineage>
</organism>
<accession>S0FFF7</accession>
<dbReference type="Proteomes" id="UP000014155">
    <property type="component" value="Unassembled WGS sequence"/>
</dbReference>
<dbReference type="Pfam" id="PF05025">
    <property type="entry name" value="RbsD_FucU"/>
    <property type="match status" value="1"/>
</dbReference>
<comment type="caution">
    <text evidence="4">The sequence shown here is derived from an EMBL/GenBank/DDBJ whole genome shotgun (WGS) entry which is preliminary data.</text>
</comment>
<gene>
    <name evidence="4" type="ORF">CTER_4894</name>
</gene>
<evidence type="ECO:0000256" key="3">
    <source>
        <dbReference type="ARBA" id="ARBA00036324"/>
    </source>
</evidence>
<evidence type="ECO:0000313" key="5">
    <source>
        <dbReference type="Proteomes" id="UP000014155"/>
    </source>
</evidence>
<dbReference type="RefSeq" id="WP_004629905.1">
    <property type="nucleotide sequence ID" value="NZ_AORV01000065.1"/>
</dbReference>
<comment type="catalytic activity">
    <reaction evidence="1">
        <text>beta-D-ribopyranose = beta-D-ribofuranose</text>
        <dbReference type="Rhea" id="RHEA:25432"/>
        <dbReference type="ChEBI" id="CHEBI:27476"/>
        <dbReference type="ChEBI" id="CHEBI:47002"/>
        <dbReference type="EC" id="5.4.99.62"/>
    </reaction>
</comment>
<dbReference type="InterPro" id="IPR050443">
    <property type="entry name" value="RbsD/FucU_mutarotase"/>
</dbReference>
<dbReference type="EMBL" id="AORV01000065">
    <property type="protein sequence ID" value="EMS69630.1"/>
    <property type="molecule type" value="Genomic_DNA"/>
</dbReference>
<dbReference type="eggNOG" id="COG4154">
    <property type="taxonomic scope" value="Bacteria"/>
</dbReference>
<dbReference type="GO" id="GO:0042806">
    <property type="term" value="F:fucose binding"/>
    <property type="evidence" value="ECO:0007669"/>
    <property type="project" value="TreeGrafter"/>
</dbReference>
<evidence type="ECO:0000256" key="2">
    <source>
        <dbReference type="ARBA" id="ARBA00023235"/>
    </source>
</evidence>
<keyword evidence="5" id="KW-1185">Reference proteome</keyword>
<evidence type="ECO:0000256" key="1">
    <source>
        <dbReference type="ARBA" id="ARBA00000223"/>
    </source>
</evidence>
<dbReference type="GO" id="GO:0062193">
    <property type="term" value="F:D-ribose pyranase activity"/>
    <property type="evidence" value="ECO:0007669"/>
    <property type="project" value="UniProtKB-EC"/>
</dbReference>
<sequence>MLKTTCTHSEILRGLAECGHGDRILIADGNYPLDSNTGTDTRLIYLNLTHGIPLVTDVLKVLEETIAIEKAEVMSPDNSGEPAIFAEFGKILEDGIEFKKLGRFEFYDECRKSDIKLAIATGEQRTYANILLTVGVVDTLFCKNIKMKE</sequence>
<dbReference type="InterPro" id="IPR007721">
    <property type="entry name" value="RbsD_FucU"/>
</dbReference>
<dbReference type="GO" id="GO:0036373">
    <property type="term" value="F:L-fucose mutarotase activity"/>
    <property type="evidence" value="ECO:0007669"/>
    <property type="project" value="UniProtKB-EC"/>
</dbReference>
<dbReference type="PATRIC" id="fig|1195236.3.peg.5086"/>
<proteinExistence type="predicted"/>
<evidence type="ECO:0000313" key="4">
    <source>
        <dbReference type="EMBL" id="EMS69630.1"/>
    </source>
</evidence>
<dbReference type="EC" id="5.1.3.-" evidence="4"/>
<dbReference type="Gene3D" id="3.40.1650.10">
    <property type="entry name" value="RbsD-like domain"/>
    <property type="match status" value="1"/>
</dbReference>
<dbReference type="PANTHER" id="PTHR31690">
    <property type="entry name" value="FUCOSE MUTAROTASE"/>
    <property type="match status" value="1"/>
</dbReference>
<name>S0FFF7_RUMCE</name>
<dbReference type="InterPro" id="IPR023750">
    <property type="entry name" value="RbsD-like_sf"/>
</dbReference>
<protein>
    <submittedName>
        <fullName evidence="4">Fucose dissimilation pathway protein FucU</fullName>
        <ecNumber evidence="4">5.1.3.-</ecNumber>
    </submittedName>
</protein>
<keyword evidence="2 4" id="KW-0413">Isomerase</keyword>
<reference evidence="4 5" key="1">
    <citation type="journal article" date="2013" name="Genome Announc.">
        <title>Draft Genome Sequence of the Cellulolytic, Mesophilic, Anaerobic Bacterium Clostridium termitidis Strain CT1112 (DSM 5398).</title>
        <authorList>
            <person name="Lal S."/>
            <person name="Ramachandran U."/>
            <person name="Zhang X."/>
            <person name="Munir R."/>
            <person name="Sparling R."/>
            <person name="Levin D.B."/>
        </authorList>
    </citation>
    <scope>NUCLEOTIDE SEQUENCE [LARGE SCALE GENOMIC DNA]</scope>
    <source>
        <strain evidence="4 5">CT1112</strain>
    </source>
</reference>
<dbReference type="PANTHER" id="PTHR31690:SF4">
    <property type="entry name" value="FUCOSE MUTAROTASE"/>
    <property type="match status" value="1"/>
</dbReference>
<dbReference type="GO" id="GO:0006004">
    <property type="term" value="P:fucose metabolic process"/>
    <property type="evidence" value="ECO:0007669"/>
    <property type="project" value="TreeGrafter"/>
</dbReference>
<dbReference type="SUPFAM" id="SSF102546">
    <property type="entry name" value="RbsD-like"/>
    <property type="match status" value="1"/>
</dbReference>